<feature type="transmembrane region" description="Helical" evidence="1">
    <location>
        <begin position="32"/>
        <end position="49"/>
    </location>
</feature>
<evidence type="ECO:0000256" key="1">
    <source>
        <dbReference type="SAM" id="Phobius"/>
    </source>
</evidence>
<protein>
    <submittedName>
        <fullName evidence="2">Uncharacterized protein</fullName>
    </submittedName>
</protein>
<name>A0A0R2MUT9_9LACO</name>
<gene>
    <name evidence="2" type="ORF">IV56_GL000406</name>
</gene>
<accession>A0A0R2MUT9</accession>
<keyword evidence="1" id="KW-1133">Transmembrane helix</keyword>
<keyword evidence="1" id="KW-0472">Membrane</keyword>
<comment type="caution">
    <text evidence="2">The sequence shown here is derived from an EMBL/GenBank/DDBJ whole genome shotgun (WGS) entry which is preliminary data.</text>
</comment>
<keyword evidence="1" id="KW-0812">Transmembrane</keyword>
<dbReference type="AlphaFoldDB" id="A0A0R2MUT9"/>
<feature type="transmembrane region" description="Helical" evidence="1">
    <location>
        <begin position="7"/>
        <end position="26"/>
    </location>
</feature>
<proteinExistence type="predicted"/>
<evidence type="ECO:0000313" key="2">
    <source>
        <dbReference type="EMBL" id="KRO17286.1"/>
    </source>
</evidence>
<dbReference type="EMBL" id="JQCE01000020">
    <property type="protein sequence ID" value="KRO17286.1"/>
    <property type="molecule type" value="Genomic_DNA"/>
</dbReference>
<dbReference type="RefSeq" id="WP_156321682.1">
    <property type="nucleotide sequence ID" value="NZ_BBBX01000019.1"/>
</dbReference>
<reference evidence="2 3" key="1">
    <citation type="journal article" date="2015" name="Genome Announc.">
        <title>Expanding the biotechnology potential of lactobacilli through comparative genomics of 213 strains and associated genera.</title>
        <authorList>
            <person name="Sun Z."/>
            <person name="Harris H.M."/>
            <person name="McCann A."/>
            <person name="Guo C."/>
            <person name="Argimon S."/>
            <person name="Zhang W."/>
            <person name="Yang X."/>
            <person name="Jeffery I.B."/>
            <person name="Cooney J.C."/>
            <person name="Kagawa T.F."/>
            <person name="Liu W."/>
            <person name="Song Y."/>
            <person name="Salvetti E."/>
            <person name="Wrobel A."/>
            <person name="Rasinkangas P."/>
            <person name="Parkhill J."/>
            <person name="Rea M.C."/>
            <person name="O'Sullivan O."/>
            <person name="Ritari J."/>
            <person name="Douillard F.P."/>
            <person name="Paul Ross R."/>
            <person name="Yang R."/>
            <person name="Briner A.E."/>
            <person name="Felis G.E."/>
            <person name="de Vos W.M."/>
            <person name="Barrangou R."/>
            <person name="Klaenhammer T.R."/>
            <person name="Caufield P.W."/>
            <person name="Cui Y."/>
            <person name="Zhang H."/>
            <person name="O'Toole P.W."/>
        </authorList>
    </citation>
    <scope>NUCLEOTIDE SEQUENCE [LARGE SCALE GENOMIC DNA]</scope>
    <source>
        <strain evidence="2 3">DSM 24301</strain>
    </source>
</reference>
<organism evidence="2 3">
    <name type="scientific">Lacticaseibacillus saniviri JCM 17471 = DSM 24301</name>
    <dbReference type="NCBI Taxonomy" id="1293598"/>
    <lineage>
        <taxon>Bacteria</taxon>
        <taxon>Bacillati</taxon>
        <taxon>Bacillota</taxon>
        <taxon>Bacilli</taxon>
        <taxon>Lactobacillales</taxon>
        <taxon>Lactobacillaceae</taxon>
        <taxon>Lacticaseibacillus</taxon>
    </lineage>
</organism>
<dbReference type="Proteomes" id="UP000050969">
    <property type="component" value="Unassembled WGS sequence"/>
</dbReference>
<sequence>MRQYYATIQRFSIVLALLIALVTSYLNYPKTAALFIVVALVGVIDVFWLRGTK</sequence>
<keyword evidence="3" id="KW-1185">Reference proteome</keyword>
<dbReference type="PATRIC" id="fig|1293598.4.peg.438"/>
<evidence type="ECO:0000313" key="3">
    <source>
        <dbReference type="Proteomes" id="UP000050969"/>
    </source>
</evidence>
<dbReference type="STRING" id="1293598.IV56_GL000406"/>